<reference evidence="1 2" key="1">
    <citation type="submission" date="2015-09" db="EMBL/GenBank/DDBJ databases">
        <authorList>
            <consortium name="Pathogen Informatics"/>
        </authorList>
    </citation>
    <scope>NUCLEOTIDE SEQUENCE [LARGE SCALE GENOMIC DNA]</scope>
    <source>
        <strain evidence="1 2">2789STDY5608828</strain>
    </source>
</reference>
<protein>
    <recommendedName>
        <fullName evidence="3">DUF4276 family protein</fullName>
    </recommendedName>
</protein>
<proteinExistence type="predicted"/>
<sequence>MFVYFLLEDMSSGVLIDVLMKKFKARYPDAEYKSRSFKGLGGFTKKNTVKETKTGKLLNDLSTYLRAFDKTLQYQPDAAVFVVLDNDDNDATAFRARLEKVAADNNITVDHVFCIAIEEVEAWLLGDREALQKAYPTAKMQKMKDYKQDSICGTWEVLADVVYPKGIKQFKKDFPTFMEVGKKKSEWAKQIGQYMVPEHNISPSFQFFWGELTKRAVS</sequence>
<name>A0A173XP71_9FIRM</name>
<gene>
    <name evidence="1" type="ORF">ERS852385_00666</name>
</gene>
<dbReference type="Proteomes" id="UP000095546">
    <property type="component" value="Unassembled WGS sequence"/>
</dbReference>
<organism evidence="1 2">
    <name type="scientific">Mitsuokella jalaludinii</name>
    <dbReference type="NCBI Taxonomy" id="187979"/>
    <lineage>
        <taxon>Bacteria</taxon>
        <taxon>Bacillati</taxon>
        <taxon>Bacillota</taxon>
        <taxon>Negativicutes</taxon>
        <taxon>Selenomonadales</taxon>
        <taxon>Selenomonadaceae</taxon>
        <taxon>Mitsuokella</taxon>
    </lineage>
</organism>
<dbReference type="GeneID" id="83709006"/>
<dbReference type="InterPro" id="IPR025455">
    <property type="entry name" value="DUF4276"/>
</dbReference>
<evidence type="ECO:0000313" key="2">
    <source>
        <dbReference type="Proteomes" id="UP000095546"/>
    </source>
</evidence>
<keyword evidence="2" id="KW-1185">Reference proteome</keyword>
<dbReference type="STRING" id="187979.ERS852385_00666"/>
<evidence type="ECO:0000313" key="1">
    <source>
        <dbReference type="EMBL" id="CUN52385.1"/>
    </source>
</evidence>
<dbReference type="Pfam" id="PF14103">
    <property type="entry name" value="DUF4276"/>
    <property type="match status" value="1"/>
</dbReference>
<dbReference type="AlphaFoldDB" id="A0A173XP71"/>
<dbReference type="RefSeq" id="WP_055160639.1">
    <property type="nucleotide sequence ID" value="NZ_CABIWZ010000002.1"/>
</dbReference>
<evidence type="ECO:0008006" key="3">
    <source>
        <dbReference type="Google" id="ProtNLM"/>
    </source>
</evidence>
<dbReference type="EMBL" id="CYYU01000002">
    <property type="protein sequence ID" value="CUN52385.1"/>
    <property type="molecule type" value="Genomic_DNA"/>
</dbReference>
<dbReference type="OrthoDB" id="283783at2"/>
<accession>A0A173XP71</accession>